<dbReference type="AlphaFoldDB" id="A0A2M6K8Z3"/>
<comment type="caution">
    <text evidence="1">The sequence shown here is derived from an EMBL/GenBank/DDBJ whole genome shotgun (WGS) entry which is preliminary data.</text>
</comment>
<name>A0A2M6K8Z3_9BACT</name>
<organism evidence="1 2">
    <name type="scientific">Candidatus Falkowbacteria bacterium CG11_big_fil_rev_8_21_14_0_20_39_10</name>
    <dbReference type="NCBI Taxonomy" id="1974570"/>
    <lineage>
        <taxon>Bacteria</taxon>
        <taxon>Candidatus Falkowiibacteriota</taxon>
    </lineage>
</organism>
<proteinExistence type="predicted"/>
<sequence length="79" mass="9050">MNSLEEIAEYIKKSLKTSQSNGHIIEGNAVLAFTPTVSDELFFKAVEKINQCKRHSWKKVWVKIWISAGIKQIIVYAQI</sequence>
<accession>A0A2M6K8Z3</accession>
<reference evidence="1 2" key="1">
    <citation type="submission" date="2017-09" db="EMBL/GenBank/DDBJ databases">
        <title>Depth-based differentiation of microbial function through sediment-hosted aquifers and enrichment of novel symbionts in the deep terrestrial subsurface.</title>
        <authorList>
            <person name="Probst A.J."/>
            <person name="Ladd B."/>
            <person name="Jarett J.K."/>
            <person name="Geller-Mcgrath D.E."/>
            <person name="Sieber C.M."/>
            <person name="Emerson J.B."/>
            <person name="Anantharaman K."/>
            <person name="Thomas B.C."/>
            <person name="Malmstrom R."/>
            <person name="Stieglmeier M."/>
            <person name="Klingl A."/>
            <person name="Woyke T."/>
            <person name="Ryan C.M."/>
            <person name="Banfield J.F."/>
        </authorList>
    </citation>
    <scope>NUCLEOTIDE SEQUENCE [LARGE SCALE GENOMIC DNA]</scope>
    <source>
        <strain evidence="1">CG11_big_fil_rev_8_21_14_0_20_39_10</strain>
    </source>
</reference>
<protein>
    <submittedName>
        <fullName evidence="1">Uncharacterized protein</fullName>
    </submittedName>
</protein>
<evidence type="ECO:0000313" key="1">
    <source>
        <dbReference type="EMBL" id="PIR13371.1"/>
    </source>
</evidence>
<dbReference type="Proteomes" id="UP000230869">
    <property type="component" value="Unassembled WGS sequence"/>
</dbReference>
<gene>
    <name evidence="1" type="ORF">COV49_02540</name>
</gene>
<dbReference type="EMBL" id="PCWW01000041">
    <property type="protein sequence ID" value="PIR13371.1"/>
    <property type="molecule type" value="Genomic_DNA"/>
</dbReference>
<evidence type="ECO:0000313" key="2">
    <source>
        <dbReference type="Proteomes" id="UP000230869"/>
    </source>
</evidence>